<reference evidence="1" key="1">
    <citation type="submission" date="2014-11" db="EMBL/GenBank/DDBJ databases">
        <authorList>
            <person name="Amaro Gonzalez C."/>
        </authorList>
    </citation>
    <scope>NUCLEOTIDE SEQUENCE</scope>
</reference>
<dbReference type="EMBL" id="GBXM01006198">
    <property type="protein sequence ID" value="JAI02380.1"/>
    <property type="molecule type" value="Transcribed_RNA"/>
</dbReference>
<sequence>MGNLGGKTIGGRGKLHF</sequence>
<name>A0A0E9XIA1_ANGAN</name>
<evidence type="ECO:0000313" key="1">
    <source>
        <dbReference type="EMBL" id="JAI02380.1"/>
    </source>
</evidence>
<reference evidence="1" key="2">
    <citation type="journal article" date="2015" name="Fish Shellfish Immunol.">
        <title>Early steps in the European eel (Anguilla anguilla)-Vibrio vulnificus interaction in the gills: Role of the RtxA13 toxin.</title>
        <authorList>
            <person name="Callol A."/>
            <person name="Pajuelo D."/>
            <person name="Ebbesson L."/>
            <person name="Teles M."/>
            <person name="MacKenzie S."/>
            <person name="Amaro C."/>
        </authorList>
    </citation>
    <scope>NUCLEOTIDE SEQUENCE</scope>
</reference>
<organism evidence="1">
    <name type="scientific">Anguilla anguilla</name>
    <name type="common">European freshwater eel</name>
    <name type="synonym">Muraena anguilla</name>
    <dbReference type="NCBI Taxonomy" id="7936"/>
    <lineage>
        <taxon>Eukaryota</taxon>
        <taxon>Metazoa</taxon>
        <taxon>Chordata</taxon>
        <taxon>Craniata</taxon>
        <taxon>Vertebrata</taxon>
        <taxon>Euteleostomi</taxon>
        <taxon>Actinopterygii</taxon>
        <taxon>Neopterygii</taxon>
        <taxon>Teleostei</taxon>
        <taxon>Anguilliformes</taxon>
        <taxon>Anguillidae</taxon>
        <taxon>Anguilla</taxon>
    </lineage>
</organism>
<protein>
    <submittedName>
        <fullName evidence="1">Uncharacterized protein</fullName>
    </submittedName>
</protein>
<proteinExistence type="predicted"/>
<accession>A0A0E9XIA1</accession>
<dbReference type="AlphaFoldDB" id="A0A0E9XIA1"/>